<dbReference type="Gene3D" id="3.30.2010.10">
    <property type="entry name" value="Metalloproteases ('zincins'), catalytic domain"/>
    <property type="match status" value="1"/>
</dbReference>
<evidence type="ECO:0000256" key="6">
    <source>
        <dbReference type="ARBA" id="ARBA00038233"/>
    </source>
</evidence>
<sequence length="418" mass="48184">MSYSSFHLLLKSKMYLLRLSSRIVYNCKVDLQKASIFNTSKCLTKQHIQSNSLIPYSLNVLSRCNLQSVYRPNPLYRRTFHTSNNNKALPPIIWIVLRTVLKFGAVLTGRGLRKWWASLPKNRREYILLQFRKNRKRIMWGGVFSGGFVCVYYVSHLVEDPITKRKKFMLFSEKQIRQMANIECEVLIENFKNQIVTSGQQYNYVLRVAERVLQANSKLPGSKREWKVLIIDDKDTKNAFVLPSGHIFIFTGMLEAVNNEDQLAAIIAHEMAHALLCHSAEVASKTHLLEMLMLLPIVALWTLLPDSIAISSHYFTEYISAVLFKLPFSRSLETEADTVGLEMVARACYDPRQASVFWRKMERLAEDEQIEWLSTHPSHKTRYETLDGLMPKAFSILTRYCSMSDPGPRPPKLGISII</sequence>
<dbReference type="GO" id="GO:0004222">
    <property type="term" value="F:metalloendopeptidase activity"/>
    <property type="evidence" value="ECO:0007669"/>
    <property type="project" value="InterPro"/>
</dbReference>
<comment type="cofactor">
    <cofactor evidence="9">
        <name>Zn(2+)</name>
        <dbReference type="ChEBI" id="CHEBI:29105"/>
    </cofactor>
    <text evidence="9">Binds 1 zinc ion per subunit.</text>
</comment>
<evidence type="ECO:0000256" key="4">
    <source>
        <dbReference type="ARBA" id="ARBA00022833"/>
    </source>
</evidence>
<dbReference type="PANTHER" id="PTHR22726">
    <property type="entry name" value="METALLOENDOPEPTIDASE OMA1"/>
    <property type="match status" value="1"/>
</dbReference>
<dbReference type="GO" id="GO:0034982">
    <property type="term" value="P:mitochondrial protein processing"/>
    <property type="evidence" value="ECO:0007669"/>
    <property type="project" value="TreeGrafter"/>
</dbReference>
<keyword evidence="1 9" id="KW-0645">Protease</keyword>
<evidence type="ECO:0000256" key="5">
    <source>
        <dbReference type="ARBA" id="ARBA00023049"/>
    </source>
</evidence>
<reference evidence="11" key="1">
    <citation type="submission" date="2015-11" db="EMBL/GenBank/DDBJ databases">
        <title>De novo transcriptome assembly of four potential Pierce s Disease insect vectors from Arizona vineyards.</title>
        <authorList>
            <person name="Tassone E.E."/>
        </authorList>
    </citation>
    <scope>NUCLEOTIDE SEQUENCE</scope>
</reference>
<dbReference type="InterPro" id="IPR051156">
    <property type="entry name" value="Mito/Outer_Membr_Metalloprot"/>
</dbReference>
<evidence type="ECO:0000256" key="8">
    <source>
        <dbReference type="ARBA" id="ARBA00042978"/>
    </source>
</evidence>
<keyword evidence="2" id="KW-0479">Metal-binding</keyword>
<feature type="domain" description="Peptidase M48" evidence="10">
    <location>
        <begin position="202"/>
        <end position="388"/>
    </location>
</feature>
<organism evidence="11">
    <name type="scientific">Graphocephala atropunctata</name>
    <dbReference type="NCBI Taxonomy" id="36148"/>
    <lineage>
        <taxon>Eukaryota</taxon>
        <taxon>Metazoa</taxon>
        <taxon>Ecdysozoa</taxon>
        <taxon>Arthropoda</taxon>
        <taxon>Hexapoda</taxon>
        <taxon>Insecta</taxon>
        <taxon>Pterygota</taxon>
        <taxon>Neoptera</taxon>
        <taxon>Paraneoptera</taxon>
        <taxon>Hemiptera</taxon>
        <taxon>Auchenorrhyncha</taxon>
        <taxon>Membracoidea</taxon>
        <taxon>Cicadellidae</taxon>
        <taxon>Cicadellinae</taxon>
        <taxon>Cicadellini</taxon>
        <taxon>Graphocephala</taxon>
    </lineage>
</organism>
<gene>
    <name evidence="11" type="ORF">g.29242</name>
</gene>
<keyword evidence="5 9" id="KW-0482">Metalloprotease</keyword>
<evidence type="ECO:0000256" key="2">
    <source>
        <dbReference type="ARBA" id="ARBA00022723"/>
    </source>
</evidence>
<evidence type="ECO:0000259" key="10">
    <source>
        <dbReference type="Pfam" id="PF01435"/>
    </source>
</evidence>
<evidence type="ECO:0000313" key="11">
    <source>
        <dbReference type="EMBL" id="JAT14839.1"/>
    </source>
</evidence>
<comment type="similarity">
    <text evidence="6 9">Belongs to the peptidase M48 family.</text>
</comment>
<evidence type="ECO:0000256" key="9">
    <source>
        <dbReference type="RuleBase" id="RU003983"/>
    </source>
</evidence>
<evidence type="ECO:0000256" key="3">
    <source>
        <dbReference type="ARBA" id="ARBA00022801"/>
    </source>
</evidence>
<evidence type="ECO:0000256" key="1">
    <source>
        <dbReference type="ARBA" id="ARBA00022670"/>
    </source>
</evidence>
<dbReference type="AlphaFoldDB" id="A0A1B6KTS0"/>
<accession>A0A1B6KTS0</accession>
<dbReference type="CDD" id="cd07331">
    <property type="entry name" value="M48C_Oma1_like"/>
    <property type="match status" value="1"/>
</dbReference>
<dbReference type="Pfam" id="PF01435">
    <property type="entry name" value="Peptidase_M48"/>
    <property type="match status" value="1"/>
</dbReference>
<dbReference type="GO" id="GO:0005743">
    <property type="term" value="C:mitochondrial inner membrane"/>
    <property type="evidence" value="ECO:0007669"/>
    <property type="project" value="TreeGrafter"/>
</dbReference>
<keyword evidence="3 9" id="KW-0378">Hydrolase</keyword>
<proteinExistence type="inferred from homology"/>
<name>A0A1B6KTS0_9HEMI</name>
<dbReference type="EMBL" id="GEBQ01025138">
    <property type="protein sequence ID" value="JAT14839.1"/>
    <property type="molecule type" value="Transcribed_RNA"/>
</dbReference>
<dbReference type="GO" id="GO:0046872">
    <property type="term" value="F:metal ion binding"/>
    <property type="evidence" value="ECO:0007669"/>
    <property type="project" value="UniProtKB-KW"/>
</dbReference>
<keyword evidence="4 9" id="KW-0862">Zinc</keyword>
<dbReference type="PANTHER" id="PTHR22726:SF1">
    <property type="entry name" value="METALLOENDOPEPTIDASE OMA1, MITOCHONDRIAL"/>
    <property type="match status" value="1"/>
</dbReference>
<evidence type="ECO:0000256" key="7">
    <source>
        <dbReference type="ARBA" id="ARBA00040360"/>
    </source>
</evidence>
<dbReference type="InterPro" id="IPR001915">
    <property type="entry name" value="Peptidase_M48"/>
</dbReference>
<dbReference type="GO" id="GO:0006515">
    <property type="term" value="P:protein quality control for misfolded or incompletely synthesized proteins"/>
    <property type="evidence" value="ECO:0007669"/>
    <property type="project" value="TreeGrafter"/>
</dbReference>
<protein>
    <recommendedName>
        <fullName evidence="7">Metalloendopeptidase OMA1, mitochondrial</fullName>
    </recommendedName>
    <alternativeName>
        <fullName evidence="8">Overlapping with the m-AAA protease 1 homolog</fullName>
    </alternativeName>
</protein>